<sequence>MSASMTNPARIFNPTQYVMGLGIRLTGALSKGWLMGGRGRGGFTAVPVL</sequence>
<accession>A0ABQ1I9M9</accession>
<comment type="caution">
    <text evidence="1">The sequence shown here is derived from an EMBL/GenBank/DDBJ whole genome shotgun (WGS) entry which is preliminary data.</text>
</comment>
<keyword evidence="2" id="KW-1185">Reference proteome</keyword>
<dbReference type="Proteomes" id="UP000603352">
    <property type="component" value="Unassembled WGS sequence"/>
</dbReference>
<protein>
    <submittedName>
        <fullName evidence="1">Uncharacterized protein</fullName>
    </submittedName>
</protein>
<organism evidence="1 2">
    <name type="scientific">Tistrella bauzanensis</name>
    <dbReference type="NCBI Taxonomy" id="657419"/>
    <lineage>
        <taxon>Bacteria</taxon>
        <taxon>Pseudomonadati</taxon>
        <taxon>Pseudomonadota</taxon>
        <taxon>Alphaproteobacteria</taxon>
        <taxon>Geminicoccales</taxon>
        <taxon>Geminicoccaceae</taxon>
        <taxon>Tistrella</taxon>
    </lineage>
</organism>
<proteinExistence type="predicted"/>
<evidence type="ECO:0000313" key="1">
    <source>
        <dbReference type="EMBL" id="GGB27110.1"/>
    </source>
</evidence>
<dbReference type="EMBL" id="BMDZ01000003">
    <property type="protein sequence ID" value="GGB27110.1"/>
    <property type="molecule type" value="Genomic_DNA"/>
</dbReference>
<reference evidence="2" key="1">
    <citation type="journal article" date="2019" name="Int. J. Syst. Evol. Microbiol.">
        <title>The Global Catalogue of Microorganisms (GCM) 10K type strain sequencing project: providing services to taxonomists for standard genome sequencing and annotation.</title>
        <authorList>
            <consortium name="The Broad Institute Genomics Platform"/>
            <consortium name="The Broad Institute Genome Sequencing Center for Infectious Disease"/>
            <person name="Wu L."/>
            <person name="Ma J."/>
        </authorList>
    </citation>
    <scope>NUCLEOTIDE SEQUENCE [LARGE SCALE GENOMIC DNA]</scope>
    <source>
        <strain evidence="2">CGMCC 1.10188</strain>
    </source>
</reference>
<name>A0ABQ1I9M9_9PROT</name>
<gene>
    <name evidence="1" type="ORF">GCM10011505_05490</name>
</gene>
<evidence type="ECO:0000313" key="2">
    <source>
        <dbReference type="Proteomes" id="UP000603352"/>
    </source>
</evidence>